<dbReference type="SMART" id="SM00028">
    <property type="entry name" value="TPR"/>
    <property type="match status" value="2"/>
</dbReference>
<proteinExistence type="predicted"/>
<dbReference type="Gene3D" id="1.25.40.10">
    <property type="entry name" value="Tetratricopeptide repeat domain"/>
    <property type="match status" value="2"/>
</dbReference>
<dbReference type="InterPro" id="IPR019734">
    <property type="entry name" value="TPR_rpt"/>
</dbReference>
<dbReference type="SUPFAM" id="SSF51197">
    <property type="entry name" value="Clavaminate synthase-like"/>
    <property type="match status" value="1"/>
</dbReference>
<dbReference type="Pfam" id="PF13432">
    <property type="entry name" value="TPR_16"/>
    <property type="match status" value="2"/>
</dbReference>
<comment type="caution">
    <text evidence="2">The sequence shown here is derived from an EMBL/GenBank/DDBJ whole genome shotgun (WGS) entry which is preliminary data.</text>
</comment>
<evidence type="ECO:0008006" key="4">
    <source>
        <dbReference type="Google" id="ProtNLM"/>
    </source>
</evidence>
<gene>
    <name evidence="2" type="ORF">GCM10017083_06610</name>
</gene>
<protein>
    <recommendedName>
        <fullName evidence="4">Tetratricopeptide repeat protein</fullName>
    </recommendedName>
</protein>
<dbReference type="Proteomes" id="UP000630353">
    <property type="component" value="Unassembled WGS sequence"/>
</dbReference>
<dbReference type="EMBL" id="BMZS01000002">
    <property type="protein sequence ID" value="GHD42055.1"/>
    <property type="molecule type" value="Genomic_DNA"/>
</dbReference>
<reference evidence="2" key="1">
    <citation type="journal article" date="2014" name="Int. J. Syst. Evol. Microbiol.">
        <title>Complete genome sequence of Corynebacterium casei LMG S-19264T (=DSM 44701T), isolated from a smear-ripened cheese.</title>
        <authorList>
            <consortium name="US DOE Joint Genome Institute (JGI-PGF)"/>
            <person name="Walter F."/>
            <person name="Albersmeier A."/>
            <person name="Kalinowski J."/>
            <person name="Ruckert C."/>
        </authorList>
    </citation>
    <scope>NUCLEOTIDE SEQUENCE</scope>
    <source>
        <strain evidence="2">KCTC 42651</strain>
    </source>
</reference>
<reference evidence="2" key="2">
    <citation type="submission" date="2020-09" db="EMBL/GenBank/DDBJ databases">
        <authorList>
            <person name="Sun Q."/>
            <person name="Kim S."/>
        </authorList>
    </citation>
    <scope>NUCLEOTIDE SEQUENCE</scope>
    <source>
        <strain evidence="2">KCTC 42651</strain>
    </source>
</reference>
<evidence type="ECO:0000256" key="1">
    <source>
        <dbReference type="SAM" id="MobiDB-lite"/>
    </source>
</evidence>
<accession>A0A919CMX9</accession>
<dbReference type="InterPro" id="IPR011990">
    <property type="entry name" value="TPR-like_helical_dom_sf"/>
</dbReference>
<evidence type="ECO:0000313" key="3">
    <source>
        <dbReference type="Proteomes" id="UP000630353"/>
    </source>
</evidence>
<organism evidence="2 3">
    <name type="scientific">Thalassobaculum fulvum</name>
    <dbReference type="NCBI Taxonomy" id="1633335"/>
    <lineage>
        <taxon>Bacteria</taxon>
        <taxon>Pseudomonadati</taxon>
        <taxon>Pseudomonadota</taxon>
        <taxon>Alphaproteobacteria</taxon>
        <taxon>Rhodospirillales</taxon>
        <taxon>Thalassobaculaceae</taxon>
        <taxon>Thalassobaculum</taxon>
    </lineage>
</organism>
<dbReference type="SUPFAM" id="SSF48452">
    <property type="entry name" value="TPR-like"/>
    <property type="match status" value="1"/>
</dbReference>
<feature type="region of interest" description="Disordered" evidence="1">
    <location>
        <begin position="172"/>
        <end position="193"/>
    </location>
</feature>
<dbReference type="AlphaFoldDB" id="A0A919CMX9"/>
<evidence type="ECO:0000313" key="2">
    <source>
        <dbReference type="EMBL" id="GHD42055.1"/>
    </source>
</evidence>
<dbReference type="RefSeq" id="WP_189987515.1">
    <property type="nucleotide sequence ID" value="NZ_BMZS01000002.1"/>
</dbReference>
<name>A0A919CMX9_9PROT</name>
<keyword evidence="3" id="KW-1185">Reference proteome</keyword>
<sequence>MTDALQAALADAASLLSQGHRAEAERAYAAILAGAPGTPAALAQLGVLALQRGDASRAAELLAQAAAKMPWVAALHANLGTARRRLEHHADAVEPLRRAALLAPGAGPYAALGLAASQAGRRRLATAALRIATALAPVDPDLWYNLGVVLMEDGRLADAAAAYRRHGRLLRGRPANQDGRAGTDPLPALPTEPVRPISRLTCKHRLEHDRDQLRWLRDRSLLPDDLAGEPEAYQAVLDGLSDDERAAISFTLPEDRFAPIARSYGRFVRLEPSNWGDRPALSDAVDWPAMEEAFLAGDPRAVTVDGVLTDAALAALRRVCRASTFWHQIKGAGYLGAYFREGFNDPLVVRIAEELRARLPRVLGGLPARVIWAYSYDQGMVGINPHADFAAVNMNFWITVDEANLDPETGGLLVYRKAAPPEWDFRTYNTTSADFIYDYLGERRTDVIRVPHRANRALLFDSRLIHETDVFRFKPGFENRRINITMLFGEGGK</sequence>